<feature type="binding site" evidence="11">
    <location>
        <position position="293"/>
    </location>
    <ligand>
        <name>Ca(2+)</name>
        <dbReference type="ChEBI" id="CHEBI:29108"/>
        <label>1</label>
    </ligand>
</feature>
<dbReference type="Gene3D" id="2.20.100.10">
    <property type="entry name" value="Thrombospondin type-1 (TSP1) repeat"/>
    <property type="match status" value="4"/>
</dbReference>
<sequence>MCCEQLKLLRPAHTRTLLPICHGKLQGLIQSGEKRLCIRPVLQKHIDHLKELTVDLPSGVPHLLLTHTLPVRTRLKQPKSQFRLRRTPLGSEVTHLELAVVVGPDVYDVHRQDTERYILTNLNIASELLRDVTLGANIRVHLVRMVILTEPKISENITSSLKSVCEWGQRVNPDADTDPIHADLLLYITRFDLVLPNGNKLVRGVTQLGGVCSTQWNCVITEDTGFDLGITMAHEIGHSFGINHDGIDNTCSSSGFMMASDGGYNSVDLTWSQCSRAQLHNFFSAGKAECVKDVPVLGGSVQDWRPGLFYGVDDQCRIAFGSSATACSFTNGDMATCRVLSCHINPRDRSSCTRLLVPLLDGTECGPSQWCLKGRCVSPSTLGSSMMVHGSWSSWSEFSPCSRTCGGGITYRRRQCNNPRPAFGGTVCKGQDTEAELCNRQSCESTQLEFMSQQCSATDQQPLSVSPDSSSVYTWIPAVGYSSGDAQCKLMCRSREQDFMVSRGSQFIDGTRCEAAHTAPRGSISACLGGKCQLFGCDGVIHSGKVEDVCGVCGGNGSTCQFISNTYSGGEAGEYVTFLSLPLNASQVHVINTKPVFTHLGEYSYIQQNTVVSPVKRTKYCFKHRLVFRKYGQEYGDLTTPNISYQYYSSEAVSAERAAKGRWSTVISACSVTCGTGNTKISQHCVDVLTLERLEDELCSSSPQAPDQLQPCFQTDCPPSWEVGEFGPCSAPCGVGEQGRSVTCVQKQVTVKVELPDSDCALDSKPQTTETCNPQICPARWQVSEPGKCSAVCGPGEAQRTVSCVRSHHGSDSEVDQNLYGCILVSLTHKVYIWSVLKCCLNIQQIRTDSRVMPRSRMVPVYVWSPVIGQCSKTCGNGSQQVWFSCVDHQSRLEVPEFLCDRSSKPEMYTQPCSPSKCPAMWRYIQGPCSVSCGGGVAKRVLYCSQRVEGADGNRDLVVGESACQSVARPSEVVECNTEACPAR</sequence>
<dbReference type="PROSITE" id="PS50215">
    <property type="entry name" value="ADAM_MEPRO"/>
    <property type="match status" value="1"/>
</dbReference>
<reference evidence="15" key="1">
    <citation type="submission" date="2025-08" db="UniProtKB">
        <authorList>
            <consortium name="Ensembl"/>
        </authorList>
    </citation>
    <scope>IDENTIFICATION</scope>
</reference>
<dbReference type="Pfam" id="PF00090">
    <property type="entry name" value="TSP_1"/>
    <property type="match status" value="1"/>
</dbReference>
<feature type="disulfide bond" evidence="12">
    <location>
        <begin position="212"/>
        <end position="290"/>
    </location>
</feature>
<feature type="binding site" evidence="11">
    <location>
        <position position="183"/>
    </location>
    <ligand>
        <name>Ca(2+)</name>
        <dbReference type="ChEBI" id="CHEBI:29108"/>
        <label>1</label>
    </ligand>
</feature>
<feature type="binding site" evidence="11">
    <location>
        <position position="97"/>
    </location>
    <ligand>
        <name>Ca(2+)</name>
        <dbReference type="ChEBI" id="CHEBI:29108"/>
        <label>2</label>
    </ligand>
</feature>
<dbReference type="Pfam" id="PF19236">
    <property type="entry name" value="ADAMTS_CR_3"/>
    <property type="match status" value="1"/>
</dbReference>
<keyword evidence="11" id="KW-0106">Calcium</keyword>
<evidence type="ECO:0000259" key="14">
    <source>
        <dbReference type="PROSITE" id="PS50215"/>
    </source>
</evidence>
<dbReference type="GO" id="GO:0004222">
    <property type="term" value="F:metalloendopeptidase activity"/>
    <property type="evidence" value="ECO:0007669"/>
    <property type="project" value="InterPro"/>
</dbReference>
<evidence type="ECO:0000256" key="11">
    <source>
        <dbReference type="PIRSR" id="PIRSR613273-2"/>
    </source>
</evidence>
<gene>
    <name evidence="15" type="primary">adamts13</name>
</gene>
<evidence type="ECO:0000256" key="3">
    <source>
        <dbReference type="ARBA" id="ARBA00022670"/>
    </source>
</evidence>
<feature type="binding site" evidence="11">
    <location>
        <position position="97"/>
    </location>
    <ligand>
        <name>Ca(2+)</name>
        <dbReference type="ChEBI" id="CHEBI:29108"/>
        <label>1</label>
    </ligand>
</feature>
<evidence type="ECO:0000256" key="13">
    <source>
        <dbReference type="PROSITE-ProRule" id="PRU00276"/>
    </source>
</evidence>
<proteinExistence type="predicted"/>
<feature type="binding site" evidence="11">
    <location>
        <position position="176"/>
    </location>
    <ligand>
        <name>Ca(2+)</name>
        <dbReference type="ChEBI" id="CHEBI:29108"/>
        <label>2</label>
    </ligand>
</feature>
<feature type="disulfide bond" evidence="12">
    <location>
        <begin position="251"/>
        <end position="274"/>
    </location>
</feature>
<comment type="subcellular location">
    <subcellularLocation>
        <location evidence="1">Secreted</location>
    </subcellularLocation>
</comment>
<dbReference type="GO" id="GO:0031012">
    <property type="term" value="C:extracellular matrix"/>
    <property type="evidence" value="ECO:0007669"/>
    <property type="project" value="TreeGrafter"/>
</dbReference>
<dbReference type="InterPro" id="IPR050439">
    <property type="entry name" value="ADAMTS_ADAMTS-like"/>
</dbReference>
<dbReference type="SMART" id="SM00209">
    <property type="entry name" value="TSP1"/>
    <property type="match status" value="5"/>
</dbReference>
<dbReference type="SUPFAM" id="SSF82895">
    <property type="entry name" value="TSP-1 type 1 repeat"/>
    <property type="match status" value="3"/>
</dbReference>
<feature type="disulfide bond" evidence="12">
    <location>
        <begin position="165"/>
        <end position="218"/>
    </location>
</feature>
<dbReference type="PROSITE" id="PS50092">
    <property type="entry name" value="TSP1"/>
    <property type="match status" value="3"/>
</dbReference>
<dbReference type="CDD" id="cd04273">
    <property type="entry name" value="ZnMc_ADAMTS_like"/>
    <property type="match status" value="1"/>
</dbReference>
<comment type="caution">
    <text evidence="13">Lacks conserved residue(s) required for the propagation of feature annotation.</text>
</comment>
<name>A0A671MWZ3_9TELE</name>
<dbReference type="AlphaFoldDB" id="A0A671MWZ3"/>
<dbReference type="PRINTS" id="PR01857">
    <property type="entry name" value="ADAMTSFAMILY"/>
</dbReference>
<evidence type="ECO:0000256" key="6">
    <source>
        <dbReference type="ARBA" id="ARBA00022833"/>
    </source>
</evidence>
<feature type="disulfide bond" evidence="12">
    <location>
        <begin position="405"/>
        <end position="443"/>
    </location>
</feature>
<keyword evidence="9" id="KW-0325">Glycoprotein</keyword>
<dbReference type="Gene3D" id="3.40.390.10">
    <property type="entry name" value="Collagenase (Catalytic Domain)"/>
    <property type="match status" value="1"/>
</dbReference>
<keyword evidence="5" id="KW-0378">Hydrolase</keyword>
<organism evidence="15 16">
    <name type="scientific">Sinocyclocheilus anshuiensis</name>
    <dbReference type="NCBI Taxonomy" id="1608454"/>
    <lineage>
        <taxon>Eukaryota</taxon>
        <taxon>Metazoa</taxon>
        <taxon>Chordata</taxon>
        <taxon>Craniata</taxon>
        <taxon>Vertebrata</taxon>
        <taxon>Euteleostomi</taxon>
        <taxon>Actinopterygii</taxon>
        <taxon>Neopterygii</taxon>
        <taxon>Teleostei</taxon>
        <taxon>Ostariophysi</taxon>
        <taxon>Cypriniformes</taxon>
        <taxon>Cyprinidae</taxon>
        <taxon>Cyprininae</taxon>
        <taxon>Sinocyclocheilus</taxon>
    </lineage>
</organism>
<keyword evidence="3" id="KW-0645">Protease</keyword>
<feature type="disulfide bond" evidence="12">
    <location>
        <begin position="401"/>
        <end position="438"/>
    </location>
</feature>
<feature type="binding site" evidence="11 13">
    <location>
        <position position="244"/>
    </location>
    <ligand>
        <name>Zn(2+)</name>
        <dbReference type="ChEBI" id="CHEBI:29105"/>
        <note>catalytic</note>
    </ligand>
</feature>
<dbReference type="FunFam" id="2.20.100.10:FF:000001">
    <property type="entry name" value="semaphorin-5A isoform X1"/>
    <property type="match status" value="1"/>
</dbReference>
<keyword evidence="6 11" id="KW-0862">Zinc</keyword>
<protein>
    <recommendedName>
        <fullName evidence="14">Peptidase M12B domain-containing protein</fullName>
    </recommendedName>
</protein>
<evidence type="ECO:0000256" key="1">
    <source>
        <dbReference type="ARBA" id="ARBA00004613"/>
    </source>
</evidence>
<dbReference type="Gene3D" id="2.60.120.830">
    <property type="match status" value="1"/>
</dbReference>
<dbReference type="PANTHER" id="PTHR13723">
    <property type="entry name" value="ADAMTS A DISINTEGRIN AND METALLOPROTEASE WITH THROMBOSPONDIN MOTIFS PROTEASE"/>
    <property type="match status" value="1"/>
</dbReference>
<dbReference type="Pfam" id="PF17771">
    <property type="entry name" value="ADAMTS_CR_2"/>
    <property type="match status" value="1"/>
</dbReference>
<evidence type="ECO:0000313" key="16">
    <source>
        <dbReference type="Proteomes" id="UP000472260"/>
    </source>
</evidence>
<dbReference type="GO" id="GO:0046872">
    <property type="term" value="F:metal ion binding"/>
    <property type="evidence" value="ECO:0007669"/>
    <property type="project" value="UniProtKB-KW"/>
</dbReference>
<evidence type="ECO:0000256" key="7">
    <source>
        <dbReference type="ARBA" id="ARBA00023049"/>
    </source>
</evidence>
<dbReference type="InterPro" id="IPR036383">
    <property type="entry name" value="TSP1_rpt_sf"/>
</dbReference>
<dbReference type="Pfam" id="PF01421">
    <property type="entry name" value="Reprolysin"/>
    <property type="match status" value="1"/>
</dbReference>
<dbReference type="InterPro" id="IPR001590">
    <property type="entry name" value="Peptidase_M12B"/>
</dbReference>
<keyword evidence="2" id="KW-0964">Secreted</keyword>
<keyword evidence="7" id="KW-0482">Metalloprotease</keyword>
<dbReference type="InterPro" id="IPR000884">
    <property type="entry name" value="TSP1_rpt"/>
</dbReference>
<reference evidence="15" key="2">
    <citation type="submission" date="2025-09" db="UniProtKB">
        <authorList>
            <consortium name="Ensembl"/>
        </authorList>
    </citation>
    <scope>IDENTIFICATION</scope>
</reference>
<feature type="disulfide bond" evidence="12">
    <location>
        <begin position="337"/>
        <end position="371"/>
    </location>
</feature>
<evidence type="ECO:0000313" key="15">
    <source>
        <dbReference type="Ensembl" id="ENSSANP00000035186.1"/>
    </source>
</evidence>
<evidence type="ECO:0000256" key="8">
    <source>
        <dbReference type="ARBA" id="ARBA00023157"/>
    </source>
</evidence>
<evidence type="ECO:0000256" key="10">
    <source>
        <dbReference type="PIRSR" id="PIRSR613273-1"/>
    </source>
</evidence>
<feature type="binding site" evidence="11 13">
    <location>
        <position position="234"/>
    </location>
    <ligand>
        <name>Zn(2+)</name>
        <dbReference type="ChEBI" id="CHEBI:29105"/>
        <note>catalytic</note>
    </ligand>
</feature>
<feature type="domain" description="Peptidase M12B" evidence="14">
    <location>
        <begin position="94"/>
        <end position="295"/>
    </location>
</feature>
<comment type="cofactor">
    <cofactor evidence="11">
        <name>Zn(2+)</name>
        <dbReference type="ChEBI" id="CHEBI:29105"/>
    </cofactor>
    <text evidence="11">Binds 1 zinc ion per subunit.</text>
</comment>
<evidence type="ECO:0000256" key="2">
    <source>
        <dbReference type="ARBA" id="ARBA00022525"/>
    </source>
</evidence>
<feature type="binding site" evidence="11">
    <location>
        <position position="293"/>
    </location>
    <ligand>
        <name>Ca(2+)</name>
        <dbReference type="ChEBI" id="CHEBI:29108"/>
        <label>2</label>
    </ligand>
</feature>
<dbReference type="PANTHER" id="PTHR13723:SF20">
    <property type="entry name" value="A DISINTEGRIN AND METALLOPROTEINASE WITH THROMBOSPONDIN MOTIFS 13"/>
    <property type="match status" value="1"/>
</dbReference>
<dbReference type="InterPro" id="IPR041645">
    <property type="entry name" value="ADAMTS_CR_2"/>
</dbReference>
<evidence type="ECO:0000256" key="4">
    <source>
        <dbReference type="ARBA" id="ARBA00022723"/>
    </source>
</evidence>
<evidence type="ECO:0000256" key="5">
    <source>
        <dbReference type="ARBA" id="ARBA00022801"/>
    </source>
</evidence>
<feature type="binding site" evidence="11 13">
    <location>
        <position position="238"/>
    </location>
    <ligand>
        <name>Zn(2+)</name>
        <dbReference type="ChEBI" id="CHEBI:29105"/>
        <note>catalytic</note>
    </ligand>
</feature>
<feature type="disulfide bond" evidence="12">
    <location>
        <begin position="365"/>
        <end position="376"/>
    </location>
</feature>
<dbReference type="Proteomes" id="UP000472260">
    <property type="component" value="Unassembled WGS sequence"/>
</dbReference>
<dbReference type="Pfam" id="PF05986">
    <property type="entry name" value="ADAMTS_spacer1"/>
    <property type="match status" value="1"/>
</dbReference>
<dbReference type="InterPro" id="IPR045371">
    <property type="entry name" value="ADAMTS_CR_3"/>
</dbReference>
<feature type="disulfide bond" evidence="12">
    <location>
        <begin position="316"/>
        <end position="342"/>
    </location>
</feature>
<dbReference type="Ensembl" id="ENSSANT00000037480.1">
    <property type="protein sequence ID" value="ENSSANP00000035186.1"/>
    <property type="gene ID" value="ENSSANG00000017989.1"/>
</dbReference>
<feature type="binding site" evidence="11">
    <location>
        <position position="176"/>
    </location>
    <ligand>
        <name>Ca(2+)</name>
        <dbReference type="ChEBI" id="CHEBI:29108"/>
        <label>1</label>
    </ligand>
</feature>
<dbReference type="InterPro" id="IPR024079">
    <property type="entry name" value="MetalloPept_cat_dom_sf"/>
</dbReference>
<feature type="disulfide bond" evidence="12">
    <location>
        <begin position="327"/>
        <end position="352"/>
    </location>
</feature>
<dbReference type="GO" id="GO:0005576">
    <property type="term" value="C:extracellular region"/>
    <property type="evidence" value="ECO:0007669"/>
    <property type="project" value="UniProtKB-SubCell"/>
</dbReference>
<dbReference type="Pfam" id="PF19030">
    <property type="entry name" value="TSP1_ADAMTS"/>
    <property type="match status" value="2"/>
</dbReference>
<evidence type="ECO:0000256" key="9">
    <source>
        <dbReference type="ARBA" id="ARBA00023180"/>
    </source>
</evidence>
<keyword evidence="8 12" id="KW-1015">Disulfide bond</keyword>
<feature type="disulfide bond" evidence="12">
    <location>
        <begin position="416"/>
        <end position="428"/>
    </location>
</feature>
<feature type="binding site" evidence="11">
    <location>
        <position position="290"/>
    </location>
    <ligand>
        <name>Ca(2+)</name>
        <dbReference type="ChEBI" id="CHEBI:29108"/>
        <label>1</label>
    </ligand>
</feature>
<dbReference type="GO" id="GO:0030198">
    <property type="term" value="P:extracellular matrix organization"/>
    <property type="evidence" value="ECO:0007669"/>
    <property type="project" value="InterPro"/>
</dbReference>
<accession>A0A671MWZ3</accession>
<dbReference type="GO" id="GO:0006508">
    <property type="term" value="P:proteolysis"/>
    <property type="evidence" value="ECO:0007669"/>
    <property type="project" value="UniProtKB-KW"/>
</dbReference>
<keyword evidence="4 11" id="KW-0479">Metal-binding</keyword>
<keyword evidence="16" id="KW-1185">Reference proteome</keyword>
<dbReference type="Gene3D" id="3.40.1620.60">
    <property type="match status" value="1"/>
</dbReference>
<feature type="active site" evidence="10 13">
    <location>
        <position position="235"/>
    </location>
</feature>
<dbReference type="InterPro" id="IPR013273">
    <property type="entry name" value="ADAMTS/ADAMTS-like"/>
</dbReference>
<evidence type="ECO:0000256" key="12">
    <source>
        <dbReference type="PIRSR" id="PIRSR613273-3"/>
    </source>
</evidence>
<dbReference type="InterPro" id="IPR010294">
    <property type="entry name" value="ADAMTS_spacer1"/>
</dbReference>
<dbReference type="SUPFAM" id="SSF55486">
    <property type="entry name" value="Metalloproteases ('zincins'), catalytic domain"/>
    <property type="match status" value="1"/>
</dbReference>